<dbReference type="eggNOG" id="arCOG09161">
    <property type="taxonomic scope" value="Archaea"/>
</dbReference>
<dbReference type="EMBL" id="ALJD01000017">
    <property type="protein sequence ID" value="EJN57005.1"/>
    <property type="molecule type" value="Genomic_DNA"/>
</dbReference>
<gene>
    <name evidence="5" type="ORF">HSB1_48220</name>
</gene>
<dbReference type="InterPro" id="IPR002509">
    <property type="entry name" value="NODB_dom"/>
</dbReference>
<dbReference type="InterPro" id="IPR051398">
    <property type="entry name" value="Polysacch_Deacetylase"/>
</dbReference>
<proteinExistence type="predicted"/>
<dbReference type="PANTHER" id="PTHR34216:SF3">
    <property type="entry name" value="POLY-BETA-1,6-N-ACETYL-D-GLUCOSAMINE N-DEACETYLASE"/>
    <property type="match status" value="1"/>
</dbReference>
<dbReference type="GO" id="GO:0016810">
    <property type="term" value="F:hydrolase activity, acting on carbon-nitrogen (but not peptide) bonds"/>
    <property type="evidence" value="ECO:0007669"/>
    <property type="project" value="InterPro"/>
</dbReference>
<protein>
    <recommendedName>
        <fullName evidence="4">NodB homology domain-containing protein</fullName>
    </recommendedName>
</protein>
<dbReference type="GO" id="GO:0005975">
    <property type="term" value="P:carbohydrate metabolic process"/>
    <property type="evidence" value="ECO:0007669"/>
    <property type="project" value="InterPro"/>
</dbReference>
<feature type="domain" description="NodB homology" evidence="4">
    <location>
        <begin position="220"/>
        <end position="429"/>
    </location>
</feature>
<comment type="subcellular location">
    <subcellularLocation>
        <location evidence="1">Secreted</location>
    </subcellularLocation>
</comment>
<dbReference type="Proteomes" id="UP000007813">
    <property type="component" value="Unassembled WGS sequence"/>
</dbReference>
<reference evidence="5 6" key="1">
    <citation type="journal article" date="2012" name="J. Bacteriol.">
        <title>Draft Genome Sequence of the Extremely Halophilic Archaeon Halogranum salarium B-1T.</title>
        <authorList>
            <person name="Kim K.K."/>
            <person name="Lee K.C."/>
            <person name="Lee J.S."/>
        </authorList>
    </citation>
    <scope>NUCLEOTIDE SEQUENCE [LARGE SCALE GENOMIC DNA]</scope>
    <source>
        <strain evidence="5 6">B-1</strain>
    </source>
</reference>
<dbReference type="Gene3D" id="2.60.120.260">
    <property type="entry name" value="Galactose-binding domain-like"/>
    <property type="match status" value="1"/>
</dbReference>
<dbReference type="GO" id="GO:0005576">
    <property type="term" value="C:extracellular region"/>
    <property type="evidence" value="ECO:0007669"/>
    <property type="project" value="UniProtKB-SubCell"/>
</dbReference>
<dbReference type="AlphaFoldDB" id="J2Z8Q5"/>
<dbReference type="SUPFAM" id="SSF88713">
    <property type="entry name" value="Glycoside hydrolase/deacetylase"/>
    <property type="match status" value="1"/>
</dbReference>
<feature type="compositionally biased region" description="Low complexity" evidence="3">
    <location>
        <begin position="48"/>
        <end position="60"/>
    </location>
</feature>
<dbReference type="OrthoDB" id="248140at2157"/>
<keyword evidence="2" id="KW-0732">Signal</keyword>
<dbReference type="Gene3D" id="3.20.20.370">
    <property type="entry name" value="Glycoside hydrolase/deacetylase"/>
    <property type="match status" value="1"/>
</dbReference>
<dbReference type="PROSITE" id="PS51677">
    <property type="entry name" value="NODB"/>
    <property type="match status" value="1"/>
</dbReference>
<evidence type="ECO:0000256" key="2">
    <source>
        <dbReference type="ARBA" id="ARBA00022729"/>
    </source>
</evidence>
<evidence type="ECO:0000313" key="6">
    <source>
        <dbReference type="Proteomes" id="UP000007813"/>
    </source>
</evidence>
<accession>J2Z8Q5</accession>
<sequence length="429" mass="47653">MKQSSTRRKLLATLGTTSVAALTGCSGSGTTGNTESSPTETTTKRSSKNQTQTSTKTPQSRDAPYSRGELVEDFEDFENARWGTIGGTISSDGSNPYAGSQSLRLENKNGDVAGIFKSFPDGLDLTKNDLSIAVKMEKPARGKFSAEVIAPARSDMLASNRFLVKELDGWVRIDLGYTGRQGDPILKEVQELRLMVLTPEGEPIKVWIDDLRVIPKPDRGAVMFHFDDNVASQYDVAFKELQERKWPGAVSIIPDTVNSEGRLTTGQMREMRDAGWDMMSHPHQPKPFPAYSPEKQREELKRAKRYLELKGFPDGARHFVAPYNRLSTETVEILKEVGYETGFSFGACPNNALQPSGMYTISRVQGTDPRGVRRLLNIAEAFNQLVVVYFHSIGQSDSDTSMNDFMNILDHVEKKDIDVITPSQLIDKK</sequence>
<name>J2Z8Q5_9EURY</name>
<feature type="region of interest" description="Disordered" evidence="3">
    <location>
        <begin position="21"/>
        <end position="67"/>
    </location>
</feature>
<comment type="caution">
    <text evidence="5">The sequence shown here is derived from an EMBL/GenBank/DDBJ whole genome shotgun (WGS) entry which is preliminary data.</text>
</comment>
<dbReference type="CDD" id="cd10970">
    <property type="entry name" value="CE4_DAC_u1_6s"/>
    <property type="match status" value="1"/>
</dbReference>
<dbReference type="PROSITE" id="PS51257">
    <property type="entry name" value="PROKAR_LIPOPROTEIN"/>
    <property type="match status" value="1"/>
</dbReference>
<evidence type="ECO:0000256" key="3">
    <source>
        <dbReference type="SAM" id="MobiDB-lite"/>
    </source>
</evidence>
<evidence type="ECO:0000313" key="5">
    <source>
        <dbReference type="EMBL" id="EJN57005.1"/>
    </source>
</evidence>
<evidence type="ECO:0000256" key="1">
    <source>
        <dbReference type="ARBA" id="ARBA00004613"/>
    </source>
</evidence>
<feature type="compositionally biased region" description="Low complexity" evidence="3">
    <location>
        <begin position="31"/>
        <end position="41"/>
    </location>
</feature>
<dbReference type="PANTHER" id="PTHR34216">
    <property type="match status" value="1"/>
</dbReference>
<dbReference type="InterPro" id="IPR011330">
    <property type="entry name" value="Glyco_hydro/deAcase_b/a-brl"/>
</dbReference>
<dbReference type="RefSeq" id="WP_009378331.1">
    <property type="nucleotide sequence ID" value="NZ_ALJD01000017.1"/>
</dbReference>
<evidence type="ECO:0000259" key="4">
    <source>
        <dbReference type="PROSITE" id="PS51677"/>
    </source>
</evidence>
<dbReference type="Pfam" id="PF01522">
    <property type="entry name" value="Polysacc_deac_1"/>
    <property type="match status" value="1"/>
</dbReference>
<organism evidence="5 6">
    <name type="scientific">Halogranum salarium B-1</name>
    <dbReference type="NCBI Taxonomy" id="1210908"/>
    <lineage>
        <taxon>Archaea</taxon>
        <taxon>Methanobacteriati</taxon>
        <taxon>Methanobacteriota</taxon>
        <taxon>Stenosarchaea group</taxon>
        <taxon>Halobacteria</taxon>
        <taxon>Halobacteriales</taxon>
        <taxon>Haloferacaceae</taxon>
    </lineage>
</organism>